<evidence type="ECO:0000313" key="2">
    <source>
        <dbReference type="Proteomes" id="UP000682733"/>
    </source>
</evidence>
<name>A0A8S2WW96_9BILA</name>
<dbReference type="EMBL" id="CAJOBA010086611">
    <property type="protein sequence ID" value="CAF4466254.1"/>
    <property type="molecule type" value="Genomic_DNA"/>
</dbReference>
<organism evidence="1 2">
    <name type="scientific">Didymodactylos carnosus</name>
    <dbReference type="NCBI Taxonomy" id="1234261"/>
    <lineage>
        <taxon>Eukaryota</taxon>
        <taxon>Metazoa</taxon>
        <taxon>Spiralia</taxon>
        <taxon>Gnathifera</taxon>
        <taxon>Rotifera</taxon>
        <taxon>Eurotatoria</taxon>
        <taxon>Bdelloidea</taxon>
        <taxon>Philodinida</taxon>
        <taxon>Philodinidae</taxon>
        <taxon>Didymodactylos</taxon>
    </lineage>
</organism>
<reference evidence="1" key="1">
    <citation type="submission" date="2021-02" db="EMBL/GenBank/DDBJ databases">
        <authorList>
            <person name="Nowell W R."/>
        </authorList>
    </citation>
    <scope>NUCLEOTIDE SEQUENCE</scope>
</reference>
<protein>
    <submittedName>
        <fullName evidence="1">Uncharacterized protein</fullName>
    </submittedName>
</protein>
<dbReference type="AlphaFoldDB" id="A0A8S2WW96"/>
<sequence>MSCNALGSLFYIERVETCQ</sequence>
<feature type="non-terminal residue" evidence="1">
    <location>
        <position position="19"/>
    </location>
</feature>
<proteinExistence type="predicted"/>
<evidence type="ECO:0000313" key="1">
    <source>
        <dbReference type="EMBL" id="CAF4466254.1"/>
    </source>
</evidence>
<dbReference type="Proteomes" id="UP000682733">
    <property type="component" value="Unassembled WGS sequence"/>
</dbReference>
<gene>
    <name evidence="1" type="ORF">TMI583_LOCUS46481</name>
</gene>
<comment type="caution">
    <text evidence="1">The sequence shown here is derived from an EMBL/GenBank/DDBJ whole genome shotgun (WGS) entry which is preliminary data.</text>
</comment>
<accession>A0A8S2WW96</accession>